<keyword evidence="3" id="KW-1185">Reference proteome</keyword>
<dbReference type="STRING" id="1193011.LEP1GSC058_4084"/>
<proteinExistence type="predicted"/>
<evidence type="ECO:0000313" key="3">
    <source>
        <dbReference type="Proteomes" id="UP000014540"/>
    </source>
</evidence>
<reference evidence="2" key="1">
    <citation type="submission" date="2013-04" db="EMBL/GenBank/DDBJ databases">
        <authorList>
            <person name="Harkins D.M."/>
            <person name="Durkin A.S."/>
            <person name="Selengut J.D."/>
            <person name="Sanka R."/>
            <person name="DePew J."/>
            <person name="Purushe J."/>
            <person name="Ahmed A."/>
            <person name="van der Linden H."/>
            <person name="Goris M.G.A."/>
            <person name="Hartskeerl R.A."/>
            <person name="Vinetz J.M."/>
            <person name="Sutton G.G."/>
            <person name="Nelson W.C."/>
            <person name="Fouts D.E."/>
        </authorList>
    </citation>
    <scope>NUCLEOTIDE SEQUENCE [LARGE SCALE GENOMIC DNA]</scope>
    <source>
        <strain evidence="2">BUT 6</strain>
    </source>
</reference>
<feature type="domain" description="SH3b" evidence="1">
    <location>
        <begin position="196"/>
        <end position="276"/>
    </location>
</feature>
<dbReference type="PROSITE" id="PS51781">
    <property type="entry name" value="SH3B"/>
    <property type="match status" value="1"/>
</dbReference>
<name>S3VZ10_9LEPT</name>
<dbReference type="RefSeq" id="WP_016549813.1">
    <property type="nucleotide sequence ID" value="NZ_AKWZ02000010.1"/>
</dbReference>
<dbReference type="EMBL" id="AKWZ02000010">
    <property type="protein sequence ID" value="EPG73327.1"/>
    <property type="molecule type" value="Genomic_DNA"/>
</dbReference>
<dbReference type="OrthoDB" id="337461at2"/>
<protein>
    <recommendedName>
        <fullName evidence="1">SH3b domain-containing protein</fullName>
    </recommendedName>
</protein>
<evidence type="ECO:0000313" key="2">
    <source>
        <dbReference type="EMBL" id="EPG73327.1"/>
    </source>
</evidence>
<accession>S3VZ10</accession>
<dbReference type="Gene3D" id="2.30.30.40">
    <property type="entry name" value="SH3 Domains"/>
    <property type="match status" value="1"/>
</dbReference>
<organism evidence="2 3">
    <name type="scientific">Leptospira fainei serovar Hurstbridge str. BUT 6</name>
    <dbReference type="NCBI Taxonomy" id="1193011"/>
    <lineage>
        <taxon>Bacteria</taxon>
        <taxon>Pseudomonadati</taxon>
        <taxon>Spirochaetota</taxon>
        <taxon>Spirochaetia</taxon>
        <taxon>Leptospirales</taxon>
        <taxon>Leptospiraceae</taxon>
        <taxon>Leptospira</taxon>
    </lineage>
</organism>
<dbReference type="InterPro" id="IPR003646">
    <property type="entry name" value="SH3-like_bac-type"/>
</dbReference>
<evidence type="ECO:0000259" key="1">
    <source>
        <dbReference type="PROSITE" id="PS51781"/>
    </source>
</evidence>
<dbReference type="Proteomes" id="UP000014540">
    <property type="component" value="Unassembled WGS sequence"/>
</dbReference>
<gene>
    <name evidence="2" type="ORF">LEP1GSC058_4084</name>
</gene>
<comment type="caution">
    <text evidence="2">The sequence shown here is derived from an EMBL/GenBank/DDBJ whole genome shotgun (WGS) entry which is preliminary data.</text>
</comment>
<sequence>MKRGFFLSLFGIAILILCVVLAWKFWPKPSDTIYENFKKGKWEKVVKSVRLLTDPSPYDLFYASQSLVSFNAELKKLEPSEQVQEASRFSSAYKIPYIGTGNEVTFPVFEDVFLSQLSPGSFLRQKAIAYRLETASDWEDETSFVKSLKEFSKSNPIVLGPKYSLVLRKALRRETSLSESDKKNLEERLGFLSTREESSFFGGKLKNVGENTNLRTGPGTENPGRTRLKKGVSLFVLDKDPRSETIGGKKGNWLQVFVPELPAVGWIFSSFTEEDPFPTEKAESMLVGFSDSEKSQAWDFAFWEPEQSPPGFHGDYIKTEKIALDGDYGIVLYRSQNGKYREICRLVEEPFRSLEFLTASLSGEDSVPLFRLYSGQPGSWNLAFQIDLDSESVSINRNKYIIGNASSKRRFQLAISPTESGSNALASLLVGENIVLQGIRPEEEFSPGEETRYKLCLLQPEKRSDSNLAAFRFKFQL</sequence>
<dbReference type="AlphaFoldDB" id="S3VZ10"/>